<dbReference type="PANTHER" id="PTHR43622">
    <property type="entry name" value="3-DEHYDROQUINATE SYNTHASE"/>
    <property type="match status" value="1"/>
</dbReference>
<evidence type="ECO:0000256" key="4">
    <source>
        <dbReference type="ARBA" id="ARBA00023027"/>
    </source>
</evidence>
<feature type="domain" description="3-dehydroquinate synthase N-terminal" evidence="7">
    <location>
        <begin position="181"/>
        <end position="297"/>
    </location>
</feature>
<keyword evidence="4" id="KW-0520">NAD</keyword>
<evidence type="ECO:0000256" key="6">
    <source>
        <dbReference type="SAM" id="MobiDB-lite"/>
    </source>
</evidence>
<name>A0A7S2Y0A6_9STRA</name>
<proteinExistence type="predicted"/>
<dbReference type="AlphaFoldDB" id="A0A7S2Y0A6"/>
<dbReference type="GO" id="GO:0017000">
    <property type="term" value="P:antibiotic biosynthetic process"/>
    <property type="evidence" value="ECO:0007669"/>
    <property type="project" value="InterPro"/>
</dbReference>
<sequence>MNCNQEVSANDIIVNGVGSVTEDFTKAYKSINEVLDKLPIESKTKLLSLLSQTVETEDATSESSHDSSDSDYGEEAPLYSYPNVPATPNRRAPKNVMSFRCSQTGAPLGWRNVFNLPISYDLEVVPGCLNPSGPHSGLADFMQPHNGPRRRFLVIDEAVDKLYGAQIRVYFEAHGVQTHVVVLPGEECSKRYQAVDTILEECCKFGLHRREPIVGIGGGVILDIVGMAANLYRRGVPYFRVPTTLLALVDASVGVKNGVDYCSVSKGPQKNRIGSFYAPSAVYLDKSFVATQDKRNIVNGLGEIMKLALVRSTELFNLLEEHGERLVLEKFQGQDKVADRVIELSIEIMLEELGPNLWEYKLERCVDFGHTFSKIIEMQPNADIMHGEAVNIDGFLCVLISHRRGLITLEERNRIFACMTAMGLPTTCDFCTMEVLKQGLIDAVEHRHGAQRIPLVKGIGGSVVVNDITPAELEVALRDLVEVHSTSPHKESEKIMADPTNSVSELSLKEKHKAPADH</sequence>
<dbReference type="InterPro" id="IPR035872">
    <property type="entry name" value="EEVS-like"/>
</dbReference>
<keyword evidence="2" id="KW-0479">Metal-binding</keyword>
<gene>
    <name evidence="9" type="ORF">FJAP1339_LOCUS4507</name>
</gene>
<feature type="region of interest" description="Disordered" evidence="6">
    <location>
        <begin position="487"/>
        <end position="518"/>
    </location>
</feature>
<feature type="compositionally biased region" description="Basic and acidic residues" evidence="6">
    <location>
        <begin position="487"/>
        <end position="496"/>
    </location>
</feature>
<dbReference type="GO" id="GO:0000166">
    <property type="term" value="F:nucleotide binding"/>
    <property type="evidence" value="ECO:0007669"/>
    <property type="project" value="UniProtKB-KW"/>
</dbReference>
<feature type="compositionally biased region" description="Basic and acidic residues" evidence="6">
    <location>
        <begin position="507"/>
        <end position="518"/>
    </location>
</feature>
<dbReference type="EMBL" id="HBHR01009351">
    <property type="protein sequence ID" value="CAD9861982.1"/>
    <property type="molecule type" value="Transcribed_RNA"/>
</dbReference>
<dbReference type="GO" id="GO:0046872">
    <property type="term" value="F:metal ion binding"/>
    <property type="evidence" value="ECO:0007669"/>
    <property type="project" value="UniProtKB-KW"/>
</dbReference>
<dbReference type="Gene3D" id="3.40.50.1970">
    <property type="match status" value="1"/>
</dbReference>
<evidence type="ECO:0008006" key="10">
    <source>
        <dbReference type="Google" id="ProtNLM"/>
    </source>
</evidence>
<evidence type="ECO:0000313" key="9">
    <source>
        <dbReference type="EMBL" id="CAD9861982.1"/>
    </source>
</evidence>
<dbReference type="CDD" id="cd08199">
    <property type="entry name" value="EEVS"/>
    <property type="match status" value="1"/>
</dbReference>
<dbReference type="PANTHER" id="PTHR43622:SF3">
    <property type="entry name" value="2-EPI-5-EPI-VALIOLONE SYNTHASE"/>
    <property type="match status" value="1"/>
</dbReference>
<dbReference type="InterPro" id="IPR056179">
    <property type="entry name" value="DHQS_C"/>
</dbReference>
<keyword evidence="5" id="KW-0456">Lyase</keyword>
<dbReference type="Gene3D" id="1.20.1090.10">
    <property type="entry name" value="Dehydroquinate synthase-like - alpha domain"/>
    <property type="match status" value="1"/>
</dbReference>
<reference evidence="9" key="1">
    <citation type="submission" date="2021-01" db="EMBL/GenBank/DDBJ databases">
        <authorList>
            <person name="Corre E."/>
            <person name="Pelletier E."/>
            <person name="Niang G."/>
            <person name="Scheremetjew M."/>
            <person name="Finn R."/>
            <person name="Kale V."/>
            <person name="Holt S."/>
            <person name="Cochrane G."/>
            <person name="Meng A."/>
            <person name="Brown T."/>
            <person name="Cohen L."/>
        </authorList>
    </citation>
    <scope>NUCLEOTIDE SEQUENCE</scope>
    <source>
        <strain evidence="9">CCMP1661</strain>
    </source>
</reference>
<dbReference type="Pfam" id="PF24621">
    <property type="entry name" value="DHQS_C"/>
    <property type="match status" value="1"/>
</dbReference>
<feature type="domain" description="3-dehydroquinate synthase C-terminal" evidence="8">
    <location>
        <begin position="300"/>
        <end position="434"/>
    </location>
</feature>
<accession>A0A7S2Y0A6</accession>
<evidence type="ECO:0000256" key="5">
    <source>
        <dbReference type="ARBA" id="ARBA00023239"/>
    </source>
</evidence>
<dbReference type="InterPro" id="IPR030960">
    <property type="entry name" value="DHQS/DOIS_N"/>
</dbReference>
<evidence type="ECO:0000259" key="7">
    <source>
        <dbReference type="Pfam" id="PF01761"/>
    </source>
</evidence>
<dbReference type="InterPro" id="IPR050071">
    <property type="entry name" value="Dehydroquinate_synthase"/>
</dbReference>
<feature type="region of interest" description="Disordered" evidence="6">
    <location>
        <begin position="55"/>
        <end position="89"/>
    </location>
</feature>
<dbReference type="GO" id="GO:0003856">
    <property type="term" value="F:3-dehydroquinate synthase activity"/>
    <property type="evidence" value="ECO:0007669"/>
    <property type="project" value="TreeGrafter"/>
</dbReference>
<evidence type="ECO:0000256" key="2">
    <source>
        <dbReference type="ARBA" id="ARBA00022723"/>
    </source>
</evidence>
<dbReference type="SUPFAM" id="SSF56796">
    <property type="entry name" value="Dehydroquinate synthase-like"/>
    <property type="match status" value="1"/>
</dbReference>
<evidence type="ECO:0000256" key="1">
    <source>
        <dbReference type="ARBA" id="ARBA00001911"/>
    </source>
</evidence>
<evidence type="ECO:0000256" key="3">
    <source>
        <dbReference type="ARBA" id="ARBA00022741"/>
    </source>
</evidence>
<dbReference type="Pfam" id="PF01761">
    <property type="entry name" value="DHQ_synthase"/>
    <property type="match status" value="1"/>
</dbReference>
<protein>
    <recommendedName>
        <fullName evidence="10">3-dehydroquinate synthase domain-containing protein</fullName>
    </recommendedName>
</protein>
<organism evidence="9">
    <name type="scientific">Fibrocapsa japonica</name>
    <dbReference type="NCBI Taxonomy" id="94617"/>
    <lineage>
        <taxon>Eukaryota</taxon>
        <taxon>Sar</taxon>
        <taxon>Stramenopiles</taxon>
        <taxon>Ochrophyta</taxon>
        <taxon>Raphidophyceae</taxon>
        <taxon>Chattonellales</taxon>
        <taxon>Chattonellaceae</taxon>
        <taxon>Fibrocapsa</taxon>
    </lineage>
</organism>
<comment type="cofactor">
    <cofactor evidence="1">
        <name>NAD(+)</name>
        <dbReference type="ChEBI" id="CHEBI:57540"/>
    </cofactor>
</comment>
<keyword evidence="3" id="KW-0547">Nucleotide-binding</keyword>
<evidence type="ECO:0000259" key="8">
    <source>
        <dbReference type="Pfam" id="PF24621"/>
    </source>
</evidence>